<proteinExistence type="evidence at protein level"/>
<feature type="compositionally biased region" description="Low complexity" evidence="1">
    <location>
        <begin position="1"/>
        <end position="21"/>
    </location>
</feature>
<sequence>SVAPNQVQVPAAQQVQVPAAQTQDPTKSWKK</sequence>
<organism>
    <name type="scientific">Pisum sativum</name>
    <name type="common">Garden pea</name>
    <name type="synonym">Lathyrus oleraceus</name>
    <dbReference type="NCBI Taxonomy" id="3888"/>
    <lineage>
        <taxon>Eukaryota</taxon>
        <taxon>Viridiplantae</taxon>
        <taxon>Streptophyta</taxon>
        <taxon>Embryophyta</taxon>
        <taxon>Tracheophyta</taxon>
        <taxon>Spermatophyta</taxon>
        <taxon>Magnoliopsida</taxon>
        <taxon>eudicotyledons</taxon>
        <taxon>Gunneridae</taxon>
        <taxon>Pentapetalae</taxon>
        <taxon>rosids</taxon>
        <taxon>fabids</taxon>
        <taxon>Fabales</taxon>
        <taxon>Fabaceae</taxon>
        <taxon>Papilionoideae</taxon>
        <taxon>50 kb inversion clade</taxon>
        <taxon>NPAAA clade</taxon>
        <taxon>Hologalegina</taxon>
        <taxon>IRL clade</taxon>
        <taxon>Fabeae</taxon>
        <taxon>Lathyrus</taxon>
    </lineage>
</organism>
<reference key="1">
    <citation type="journal article" date="1993" name="Biochim. Biophys. Acta">
        <title>Effects of N-terminal truncations upon chloroplast NADP-malate dehydrogenases from pea and spinach.</title>
        <authorList>
            <person name="Ocheretina O."/>
            <person name="Harnecker J."/>
            <person name="Rother T."/>
            <person name="Schmid R."/>
            <person name="Scheibe R."/>
        </authorList>
    </citation>
    <scope>PROTEIN SEQUENCE</scope>
</reference>
<geneLocation type="chloroplast"/>
<keyword id="KW-0903">Direct protein sequencing</keyword>
<name>Q9T2N5_PEA</name>
<dbReference type="EC" id="1.1.1.82"/>
<dbReference type="GO" id="GO:0046554">
    <property type="term" value="F:L-malate dehydrogenase (NADP+) activity"/>
    <property type="evidence" value="ECO:0007669"/>
    <property type="project" value="UniProtKB-EC"/>
</dbReference>
<accession>Q9T2N5</accession>
<feature type="region of interest" description="Disordered" evidence="1">
    <location>
        <begin position="1"/>
        <end position="31"/>
    </location>
</feature>
<evidence type="ECO:0000256" key="1">
    <source>
        <dbReference type="SAM" id="MobiDB-lite"/>
    </source>
</evidence>
<protein>
    <submittedName>
        <fullName>NADP-malate dehydrogenase</fullName>
        <ecNumber>1.1.1.82</ecNumber>
    </submittedName>
</protein>
<feature type="compositionally biased region" description="Polar residues" evidence="1">
    <location>
        <begin position="22"/>
        <end position="31"/>
    </location>
</feature>
<dbReference type="AlphaFoldDB" id="Q9T2N5"/>